<keyword evidence="8" id="KW-1185">Reference proteome</keyword>
<dbReference type="Gene3D" id="2.40.50.140">
    <property type="entry name" value="Nucleic acid-binding proteins"/>
    <property type="match status" value="1"/>
</dbReference>
<dbReference type="KEGG" id="mane:DP065_01765"/>
<feature type="binding site" evidence="4">
    <location>
        <position position="328"/>
    </location>
    <ligand>
        <name>S-adenosyl-L-methionine</name>
        <dbReference type="ChEBI" id="CHEBI:59789"/>
    </ligand>
</feature>
<dbReference type="InterPro" id="IPR010280">
    <property type="entry name" value="U5_MeTrfase_fam"/>
</dbReference>
<keyword evidence="3 4" id="KW-0949">S-adenosyl-L-methionine</keyword>
<dbReference type="SUPFAM" id="SSF50249">
    <property type="entry name" value="Nucleic acid-binding proteins"/>
    <property type="match status" value="1"/>
</dbReference>
<dbReference type="GO" id="GO:0070475">
    <property type="term" value="P:rRNA base methylation"/>
    <property type="evidence" value="ECO:0007669"/>
    <property type="project" value="TreeGrafter"/>
</dbReference>
<evidence type="ECO:0000256" key="5">
    <source>
        <dbReference type="PROSITE-ProRule" id="PRU10015"/>
    </source>
</evidence>
<dbReference type="GO" id="GO:0070041">
    <property type="term" value="F:rRNA (uridine-C5-)-methyltransferase activity"/>
    <property type="evidence" value="ECO:0007669"/>
    <property type="project" value="TreeGrafter"/>
</dbReference>
<sequence length="445" mass="52056">MEYKIGQILKNQETTELSYEGYGVIRTQNFSIFVENMLNNEIADIKLTSVYKKYAFAKIEKIIKKSSKRIEIKNKELYAAGSAPLLSLNYQDQLEFKQKIVADLFKRNCNYKISTNIIPSKKQFEYRNKLTLQILKSPKEIKFGFYERKSHLLIEQTNFDLALSSINQIAKEIISIFKTDKEFLNWANICDLQNITIRTNEEQTGVQIIFAIFNDEKSIKDFISKLKEKIDFNKLQIIVSIFEKNLIKIKKTYLDNEEKFLEHILDGNHYLVDYNSFYQINESQMKKMFNLLIKHIDFKNKNIIDAYSGIGIIGCYLSKYVNNVLCLEINPTSEATALINCKNNNITNLKFNTYDASKYLVNNNIDSDIIIFDPPRNGLTNELIDSVIKNDIKEIAYISCNVRTLIRDLQMFLTKGYEIKFAQVIDMFPQTYHIEMLVILKKRNQ</sequence>
<dbReference type="EC" id="2.1.1.190" evidence="7"/>
<keyword evidence="2 4" id="KW-0808">Transferase</keyword>
<evidence type="ECO:0000256" key="4">
    <source>
        <dbReference type="PROSITE-ProRule" id="PRU01024"/>
    </source>
</evidence>
<evidence type="ECO:0000256" key="2">
    <source>
        <dbReference type="ARBA" id="ARBA00022679"/>
    </source>
</evidence>
<dbReference type="InterPro" id="IPR030390">
    <property type="entry name" value="MeTrfase_TrmA_AS"/>
</dbReference>
<dbReference type="Pfam" id="PF05958">
    <property type="entry name" value="tRNA_U5-meth_tr"/>
    <property type="match status" value="1"/>
</dbReference>
<dbReference type="Proteomes" id="UP000250218">
    <property type="component" value="Chromosome"/>
</dbReference>
<dbReference type="PANTHER" id="PTHR11061">
    <property type="entry name" value="RNA M5U METHYLTRANSFERASE"/>
    <property type="match status" value="1"/>
</dbReference>
<accession>A0A2Z4ND22</accession>
<evidence type="ECO:0000313" key="8">
    <source>
        <dbReference type="Proteomes" id="UP000250218"/>
    </source>
</evidence>
<dbReference type="NCBIfam" id="TIGR00479">
    <property type="entry name" value="rumA"/>
    <property type="match status" value="1"/>
</dbReference>
<feature type="binding site" evidence="4">
    <location>
        <position position="373"/>
    </location>
    <ligand>
        <name>S-adenosyl-L-methionine</name>
        <dbReference type="ChEBI" id="CHEBI:59789"/>
    </ligand>
</feature>
<dbReference type="EMBL" id="CP030140">
    <property type="protein sequence ID" value="AWX69474.1"/>
    <property type="molecule type" value="Genomic_DNA"/>
</dbReference>
<dbReference type="PROSITE" id="PS51687">
    <property type="entry name" value="SAM_MT_RNA_M5U"/>
    <property type="match status" value="1"/>
</dbReference>
<dbReference type="AlphaFoldDB" id="A0A2Z4ND22"/>
<dbReference type="CDD" id="cd02440">
    <property type="entry name" value="AdoMet_MTases"/>
    <property type="match status" value="1"/>
</dbReference>
<comment type="similarity">
    <text evidence="4">Belongs to the class I-like SAM-binding methyltransferase superfamily. RNA M5U methyltransferase family.</text>
</comment>
<proteinExistence type="inferred from homology"/>
<dbReference type="InterPro" id="IPR030391">
    <property type="entry name" value="MeTrfase_TrmA_CS"/>
</dbReference>
<dbReference type="InterPro" id="IPR029063">
    <property type="entry name" value="SAM-dependent_MTases_sf"/>
</dbReference>
<feature type="active site" evidence="5">
    <location>
        <position position="400"/>
    </location>
</feature>
<protein>
    <submittedName>
        <fullName evidence="7">23S rRNA (Uracil(1939)-C(5))-methyltransferase RlmD</fullName>
        <ecNumber evidence="7">2.1.1.190</ecNumber>
    </submittedName>
</protein>
<dbReference type="Pfam" id="PF01938">
    <property type="entry name" value="TRAM"/>
    <property type="match status" value="1"/>
</dbReference>
<dbReference type="PROSITE" id="PS01230">
    <property type="entry name" value="TRMA_1"/>
    <property type="match status" value="1"/>
</dbReference>
<evidence type="ECO:0000313" key="7">
    <source>
        <dbReference type="EMBL" id="AWX69474.1"/>
    </source>
</evidence>
<reference evidence="8" key="1">
    <citation type="submission" date="2018-06" db="EMBL/GenBank/DDBJ databases">
        <title>Complete genome sequences of Mycoplasma anatis, M. anseris and M. cloacale type strains.</title>
        <authorList>
            <person name="Grozner D."/>
            <person name="Forro B."/>
            <person name="Sulyok K.M."/>
            <person name="Marton S."/>
            <person name="Kreizinger Z."/>
            <person name="Banyai K."/>
            <person name="Gyuranecz M."/>
        </authorList>
    </citation>
    <scope>NUCLEOTIDE SEQUENCE [LARGE SCALE GENOMIC DNA]</scope>
    <source>
        <strain evidence="8">ATCC 49234</strain>
    </source>
</reference>
<evidence type="ECO:0000256" key="1">
    <source>
        <dbReference type="ARBA" id="ARBA00022603"/>
    </source>
</evidence>
<dbReference type="PANTHER" id="PTHR11061:SF30">
    <property type="entry name" value="TRNA (URACIL(54)-C(5))-METHYLTRANSFERASE"/>
    <property type="match status" value="1"/>
</dbReference>
<feature type="binding site" evidence="4">
    <location>
        <position position="307"/>
    </location>
    <ligand>
        <name>S-adenosyl-L-methionine</name>
        <dbReference type="ChEBI" id="CHEBI:59789"/>
    </ligand>
</feature>
<evidence type="ECO:0000259" key="6">
    <source>
        <dbReference type="Pfam" id="PF01938"/>
    </source>
</evidence>
<dbReference type="InterPro" id="IPR002792">
    <property type="entry name" value="TRAM_dom"/>
</dbReference>
<feature type="binding site" evidence="4">
    <location>
        <position position="279"/>
    </location>
    <ligand>
        <name>S-adenosyl-L-methionine</name>
        <dbReference type="ChEBI" id="CHEBI:59789"/>
    </ligand>
</feature>
<dbReference type="SUPFAM" id="SSF53335">
    <property type="entry name" value="S-adenosyl-L-methionine-dependent methyltransferases"/>
    <property type="match status" value="1"/>
</dbReference>
<feature type="active site" description="Nucleophile" evidence="4">
    <location>
        <position position="400"/>
    </location>
</feature>
<dbReference type="PROSITE" id="PS01231">
    <property type="entry name" value="TRMA_2"/>
    <property type="match status" value="1"/>
</dbReference>
<keyword evidence="1 4" id="KW-0489">Methyltransferase</keyword>
<gene>
    <name evidence="7" type="ORF">DP065_01765</name>
</gene>
<feature type="domain" description="TRAM" evidence="6">
    <location>
        <begin position="15"/>
        <end position="59"/>
    </location>
</feature>
<dbReference type="RefSeq" id="WP_033178519.1">
    <property type="nucleotide sequence ID" value="NZ_CP030140.1"/>
</dbReference>
<organism evidence="7 8">
    <name type="scientific">[Mycoplasma] anseris</name>
    <dbReference type="NCBI Taxonomy" id="92400"/>
    <lineage>
        <taxon>Bacteria</taxon>
        <taxon>Bacillati</taxon>
        <taxon>Mycoplasmatota</taxon>
        <taxon>Mycoplasmoidales</taxon>
        <taxon>Metamycoplasmataceae</taxon>
        <taxon>Metamycoplasma</taxon>
    </lineage>
</organism>
<dbReference type="InterPro" id="IPR012340">
    <property type="entry name" value="NA-bd_OB-fold"/>
</dbReference>
<dbReference type="Gene3D" id="3.40.50.150">
    <property type="entry name" value="Vaccinia Virus protein VP39"/>
    <property type="match status" value="1"/>
</dbReference>
<name>A0A2Z4ND22_9BACT</name>
<evidence type="ECO:0000256" key="3">
    <source>
        <dbReference type="ARBA" id="ARBA00022691"/>
    </source>
</evidence>
<dbReference type="Gene3D" id="2.40.50.1070">
    <property type="match status" value="1"/>
</dbReference>